<organism evidence="2 3">
    <name type="scientific">Rhipicephalus microplus</name>
    <name type="common">Cattle tick</name>
    <name type="synonym">Boophilus microplus</name>
    <dbReference type="NCBI Taxonomy" id="6941"/>
    <lineage>
        <taxon>Eukaryota</taxon>
        <taxon>Metazoa</taxon>
        <taxon>Ecdysozoa</taxon>
        <taxon>Arthropoda</taxon>
        <taxon>Chelicerata</taxon>
        <taxon>Arachnida</taxon>
        <taxon>Acari</taxon>
        <taxon>Parasitiformes</taxon>
        <taxon>Ixodida</taxon>
        <taxon>Ixodoidea</taxon>
        <taxon>Ixodidae</taxon>
        <taxon>Rhipicephalinae</taxon>
        <taxon>Rhipicephalus</taxon>
        <taxon>Boophilus</taxon>
    </lineage>
</organism>
<dbReference type="AlphaFoldDB" id="A0A9J6DKM0"/>
<gene>
    <name evidence="2" type="ORF">HPB51_000947</name>
</gene>
<evidence type="ECO:0000313" key="3">
    <source>
        <dbReference type="Proteomes" id="UP000821866"/>
    </source>
</evidence>
<protein>
    <submittedName>
        <fullName evidence="2">Uncharacterized protein</fullName>
    </submittedName>
</protein>
<dbReference type="EMBL" id="JABSTU010000008">
    <property type="protein sequence ID" value="KAH8022647.1"/>
    <property type="molecule type" value="Genomic_DNA"/>
</dbReference>
<evidence type="ECO:0000256" key="1">
    <source>
        <dbReference type="SAM" id="MobiDB-lite"/>
    </source>
</evidence>
<dbReference type="Proteomes" id="UP000821866">
    <property type="component" value="Chromosome 6"/>
</dbReference>
<comment type="caution">
    <text evidence="2">The sequence shown here is derived from an EMBL/GenBank/DDBJ whole genome shotgun (WGS) entry which is preliminary data.</text>
</comment>
<evidence type="ECO:0000313" key="2">
    <source>
        <dbReference type="EMBL" id="KAH8022647.1"/>
    </source>
</evidence>
<reference evidence="2" key="1">
    <citation type="journal article" date="2020" name="Cell">
        <title>Large-Scale Comparative Analyses of Tick Genomes Elucidate Their Genetic Diversity and Vector Capacities.</title>
        <authorList>
            <consortium name="Tick Genome and Microbiome Consortium (TIGMIC)"/>
            <person name="Jia N."/>
            <person name="Wang J."/>
            <person name="Shi W."/>
            <person name="Du L."/>
            <person name="Sun Y."/>
            <person name="Zhan W."/>
            <person name="Jiang J.F."/>
            <person name="Wang Q."/>
            <person name="Zhang B."/>
            <person name="Ji P."/>
            <person name="Bell-Sakyi L."/>
            <person name="Cui X.M."/>
            <person name="Yuan T.T."/>
            <person name="Jiang B.G."/>
            <person name="Yang W.F."/>
            <person name="Lam T.T."/>
            <person name="Chang Q.C."/>
            <person name="Ding S.J."/>
            <person name="Wang X.J."/>
            <person name="Zhu J.G."/>
            <person name="Ruan X.D."/>
            <person name="Zhao L."/>
            <person name="Wei J.T."/>
            <person name="Ye R.Z."/>
            <person name="Que T.C."/>
            <person name="Du C.H."/>
            <person name="Zhou Y.H."/>
            <person name="Cheng J.X."/>
            <person name="Dai P.F."/>
            <person name="Guo W.B."/>
            <person name="Han X.H."/>
            <person name="Huang E.J."/>
            <person name="Li L.F."/>
            <person name="Wei W."/>
            <person name="Gao Y.C."/>
            <person name="Liu J.Z."/>
            <person name="Shao H.Z."/>
            <person name="Wang X."/>
            <person name="Wang C.C."/>
            <person name="Yang T.C."/>
            <person name="Huo Q.B."/>
            <person name="Li W."/>
            <person name="Chen H.Y."/>
            <person name="Chen S.E."/>
            <person name="Zhou L.G."/>
            <person name="Ni X.B."/>
            <person name="Tian J.H."/>
            <person name="Sheng Y."/>
            <person name="Liu T."/>
            <person name="Pan Y.S."/>
            <person name="Xia L.Y."/>
            <person name="Li J."/>
            <person name="Zhao F."/>
            <person name="Cao W.C."/>
        </authorList>
    </citation>
    <scope>NUCLEOTIDE SEQUENCE</scope>
    <source>
        <strain evidence="2">Rmic-2018</strain>
    </source>
</reference>
<feature type="region of interest" description="Disordered" evidence="1">
    <location>
        <begin position="1"/>
        <end position="20"/>
    </location>
</feature>
<name>A0A9J6DKM0_RHIMP</name>
<accession>A0A9J6DKM0</accession>
<sequence>MAPIEERRTRRKDEKEVRPRCVSVPRHGVNGTTRQLLRLFGRTKHGVYPHDFLRRVNEKSRPRGQASVAASTGSAQPRGSPVSPSREDVCSLRVKLRKQLTFAVDRARTAVYMQRRPARANRRTANQFGEPTRSGTPVAYKAFGSRLQQKPADGRAVTQEVARHEVRANQQVPGSKNFAEEVWVRERIKERI</sequence>
<feature type="region of interest" description="Disordered" evidence="1">
    <location>
        <begin position="51"/>
        <end position="88"/>
    </location>
</feature>
<proteinExistence type="predicted"/>
<keyword evidence="3" id="KW-1185">Reference proteome</keyword>
<feature type="compositionally biased region" description="Basic and acidic residues" evidence="1">
    <location>
        <begin position="1"/>
        <end position="19"/>
    </location>
</feature>
<reference evidence="2" key="2">
    <citation type="submission" date="2021-09" db="EMBL/GenBank/DDBJ databases">
        <authorList>
            <person name="Jia N."/>
            <person name="Wang J."/>
            <person name="Shi W."/>
            <person name="Du L."/>
            <person name="Sun Y."/>
            <person name="Zhan W."/>
            <person name="Jiang J."/>
            <person name="Wang Q."/>
            <person name="Zhang B."/>
            <person name="Ji P."/>
            <person name="Sakyi L.B."/>
            <person name="Cui X."/>
            <person name="Yuan T."/>
            <person name="Jiang B."/>
            <person name="Yang W."/>
            <person name="Lam T.T.-Y."/>
            <person name="Chang Q."/>
            <person name="Ding S."/>
            <person name="Wang X."/>
            <person name="Zhu J."/>
            <person name="Ruan X."/>
            <person name="Zhao L."/>
            <person name="Wei J."/>
            <person name="Que T."/>
            <person name="Du C."/>
            <person name="Cheng J."/>
            <person name="Dai P."/>
            <person name="Han X."/>
            <person name="Huang E."/>
            <person name="Gao Y."/>
            <person name="Liu J."/>
            <person name="Shao H."/>
            <person name="Ye R."/>
            <person name="Li L."/>
            <person name="Wei W."/>
            <person name="Wang X."/>
            <person name="Wang C."/>
            <person name="Huo Q."/>
            <person name="Li W."/>
            <person name="Guo W."/>
            <person name="Chen H."/>
            <person name="Chen S."/>
            <person name="Zhou L."/>
            <person name="Zhou L."/>
            <person name="Ni X."/>
            <person name="Tian J."/>
            <person name="Zhou Y."/>
            <person name="Sheng Y."/>
            <person name="Liu T."/>
            <person name="Pan Y."/>
            <person name="Xia L."/>
            <person name="Li J."/>
            <person name="Zhao F."/>
            <person name="Cao W."/>
        </authorList>
    </citation>
    <scope>NUCLEOTIDE SEQUENCE</scope>
    <source>
        <strain evidence="2">Rmic-2018</strain>
        <tissue evidence="2">Larvae</tissue>
    </source>
</reference>
<feature type="compositionally biased region" description="Polar residues" evidence="1">
    <location>
        <begin position="68"/>
        <end position="77"/>
    </location>
</feature>
<feature type="compositionally biased region" description="Basic and acidic residues" evidence="1">
    <location>
        <begin position="51"/>
        <end position="61"/>
    </location>
</feature>